<dbReference type="Proteomes" id="UP000663881">
    <property type="component" value="Unassembled WGS sequence"/>
</dbReference>
<evidence type="ECO:0000313" key="10">
    <source>
        <dbReference type="Proteomes" id="UP000663832"/>
    </source>
</evidence>
<dbReference type="Proteomes" id="UP000663891">
    <property type="component" value="Unassembled WGS sequence"/>
</dbReference>
<evidence type="ECO:0000313" key="6">
    <source>
        <dbReference type="EMBL" id="CAF1427639.1"/>
    </source>
</evidence>
<dbReference type="EMBL" id="CAJNOI010000834">
    <property type="protein sequence ID" value="CAF1352210.1"/>
    <property type="molecule type" value="Genomic_DNA"/>
</dbReference>
<dbReference type="Proteomes" id="UP000663832">
    <property type="component" value="Unassembled WGS sequence"/>
</dbReference>
<dbReference type="EMBL" id="CAJOBB010000177">
    <property type="protein sequence ID" value="CAF3598075.1"/>
    <property type="molecule type" value="Genomic_DNA"/>
</dbReference>
<evidence type="ECO:0000313" key="5">
    <source>
        <dbReference type="EMBL" id="CAF1352210.1"/>
    </source>
</evidence>
<dbReference type="EMBL" id="CAJNOM010000141">
    <property type="protein sequence ID" value="CAF1128541.1"/>
    <property type="molecule type" value="Genomic_DNA"/>
</dbReference>
<dbReference type="AlphaFoldDB" id="A0A814R4M4"/>
<evidence type="ECO:0000313" key="7">
    <source>
        <dbReference type="EMBL" id="CAF1596774.1"/>
    </source>
</evidence>
<sequence length="129" mass="15093">MPFVSLAHRTAPTLPFQQPFSLHRTVSRFQNRQRPRVTPKILHILQPPAFLKQSDFIYEDGKEQQTEIIQTQSTVLDSEQEKKLTQPIIARIPKFAPQQNYPTQPLSRTSGRANRRAEPKYPPHYFCIR</sequence>
<accession>A0A814R4M4</accession>
<dbReference type="EMBL" id="CAJNOM010001183">
    <property type="protein sequence ID" value="CAF1596774.1"/>
    <property type="molecule type" value="Genomic_DNA"/>
</dbReference>
<organism evidence="4 10">
    <name type="scientific">Adineta steineri</name>
    <dbReference type="NCBI Taxonomy" id="433720"/>
    <lineage>
        <taxon>Eukaryota</taxon>
        <taxon>Metazoa</taxon>
        <taxon>Spiralia</taxon>
        <taxon>Gnathifera</taxon>
        <taxon>Rotifera</taxon>
        <taxon>Eurotatoria</taxon>
        <taxon>Bdelloidea</taxon>
        <taxon>Adinetida</taxon>
        <taxon>Adinetidae</taxon>
        <taxon>Adineta</taxon>
    </lineage>
</organism>
<dbReference type="EMBL" id="CAJNOI010000078">
    <property type="protein sequence ID" value="CAF1015755.1"/>
    <property type="molecule type" value="Genomic_DNA"/>
</dbReference>
<comment type="caution">
    <text evidence="4">The sequence shown here is derived from an EMBL/GenBank/DDBJ whole genome shotgun (WGS) entry which is preliminary data.</text>
</comment>
<dbReference type="EMBL" id="CAJNON010000162">
    <property type="protein sequence ID" value="CAF1053786.1"/>
    <property type="molecule type" value="Genomic_DNA"/>
</dbReference>
<evidence type="ECO:0000313" key="9">
    <source>
        <dbReference type="EMBL" id="CAF3824328.1"/>
    </source>
</evidence>
<gene>
    <name evidence="2" type="ORF">BJG266_LOCUS16718</name>
    <name evidence="5" type="ORF">BJG266_LOCUS35017</name>
    <name evidence="6" type="ORF">IZO911_LOCUS41047</name>
    <name evidence="8" type="ORF">KXQ929_LOCUS4980</name>
    <name evidence="9" type="ORF">OKA104_LOCUS19883</name>
    <name evidence="4" type="ORF">QVE165_LOCUS21804</name>
    <name evidence="7" type="ORF">QVE165_LOCUS52042</name>
    <name evidence="3" type="ORF">VCS650_LOCUS17554</name>
</gene>
<evidence type="ECO:0000313" key="4">
    <source>
        <dbReference type="EMBL" id="CAF1128541.1"/>
    </source>
</evidence>
<name>A0A814R4M4_9BILA</name>
<dbReference type="Proteomes" id="UP000663877">
    <property type="component" value="Unassembled WGS sequence"/>
</dbReference>
<evidence type="ECO:0000313" key="2">
    <source>
        <dbReference type="EMBL" id="CAF1015755.1"/>
    </source>
</evidence>
<dbReference type="Proteomes" id="UP000663868">
    <property type="component" value="Unassembled WGS sequence"/>
</dbReference>
<dbReference type="Proteomes" id="UP000663860">
    <property type="component" value="Unassembled WGS sequence"/>
</dbReference>
<evidence type="ECO:0000313" key="3">
    <source>
        <dbReference type="EMBL" id="CAF1053786.1"/>
    </source>
</evidence>
<feature type="region of interest" description="Disordered" evidence="1">
    <location>
        <begin position="95"/>
        <end position="122"/>
    </location>
</feature>
<protein>
    <submittedName>
        <fullName evidence="4">Uncharacterized protein</fullName>
    </submittedName>
</protein>
<evidence type="ECO:0000313" key="8">
    <source>
        <dbReference type="EMBL" id="CAF3598075.1"/>
    </source>
</evidence>
<keyword evidence="10" id="KW-1185">Reference proteome</keyword>
<dbReference type="EMBL" id="CAJNOE010001489">
    <property type="protein sequence ID" value="CAF1427639.1"/>
    <property type="molecule type" value="Genomic_DNA"/>
</dbReference>
<evidence type="ECO:0000256" key="1">
    <source>
        <dbReference type="SAM" id="MobiDB-lite"/>
    </source>
</evidence>
<dbReference type="EMBL" id="CAJOAY010001300">
    <property type="protein sequence ID" value="CAF3824328.1"/>
    <property type="molecule type" value="Genomic_DNA"/>
</dbReference>
<reference evidence="4" key="1">
    <citation type="submission" date="2021-02" db="EMBL/GenBank/DDBJ databases">
        <authorList>
            <person name="Nowell W R."/>
        </authorList>
    </citation>
    <scope>NUCLEOTIDE SEQUENCE</scope>
</reference>
<feature type="compositionally biased region" description="Polar residues" evidence="1">
    <location>
        <begin position="97"/>
        <end position="112"/>
    </location>
</feature>
<dbReference type="OrthoDB" id="9992703at2759"/>
<proteinExistence type="predicted"/>